<keyword evidence="5 12" id="KW-0288">FMN</keyword>
<accession>A0A9E6MSB9</accession>
<evidence type="ECO:0000313" key="19">
    <source>
        <dbReference type="Proteomes" id="UP000671910"/>
    </source>
</evidence>
<evidence type="ECO:0000256" key="9">
    <source>
        <dbReference type="ARBA" id="ARBA00023002"/>
    </source>
</evidence>
<dbReference type="NCBIfam" id="TIGR00737">
    <property type="entry name" value="nifR3_yhdG"/>
    <property type="match status" value="1"/>
</dbReference>
<keyword evidence="7" id="KW-0521">NADP</keyword>
<dbReference type="GO" id="GO:0017150">
    <property type="term" value="F:tRNA dihydrouridine synthase activity"/>
    <property type="evidence" value="ECO:0007669"/>
    <property type="project" value="InterPro"/>
</dbReference>
<feature type="binding site" evidence="14">
    <location>
        <begin position="46"/>
        <end position="48"/>
    </location>
    <ligand>
        <name>FMN</name>
        <dbReference type="ChEBI" id="CHEBI:58210"/>
    </ligand>
</feature>
<evidence type="ECO:0000313" key="16">
    <source>
        <dbReference type="EMBL" id="NHM13725.1"/>
    </source>
</evidence>
<keyword evidence="14" id="KW-0547">Nucleotide-binding</keyword>
<dbReference type="CDD" id="cd02801">
    <property type="entry name" value="DUS_like_FMN"/>
    <property type="match status" value="1"/>
</dbReference>
<reference evidence="17" key="2">
    <citation type="submission" date="2021-04" db="EMBL/GenBank/DDBJ databases">
        <title>Novel species in family Eggerthellaceae.</title>
        <authorList>
            <person name="Zhang G."/>
        </authorList>
    </citation>
    <scope>NUCLEOTIDE SEQUENCE</scope>
    <source>
        <strain evidence="17">Zg-886</strain>
    </source>
</reference>
<keyword evidence="3" id="KW-0820">tRNA-binding</keyword>
<keyword evidence="6 12" id="KW-0819">tRNA processing</keyword>
<evidence type="ECO:0000259" key="15">
    <source>
        <dbReference type="Pfam" id="PF01207"/>
    </source>
</evidence>
<evidence type="ECO:0000256" key="1">
    <source>
        <dbReference type="ARBA" id="ARBA00001917"/>
    </source>
</evidence>
<proteinExistence type="inferred from homology"/>
<dbReference type="PROSITE" id="PS01136">
    <property type="entry name" value="UPF0034"/>
    <property type="match status" value="1"/>
</dbReference>
<dbReference type="Proteomes" id="UP000671910">
    <property type="component" value="Chromosome"/>
</dbReference>
<feature type="active site" description="Proton donor" evidence="13">
    <location>
        <position position="133"/>
    </location>
</feature>
<dbReference type="GO" id="GO:0050660">
    <property type="term" value="F:flavin adenine dinucleotide binding"/>
    <property type="evidence" value="ECO:0007669"/>
    <property type="project" value="InterPro"/>
</dbReference>
<evidence type="ECO:0000256" key="10">
    <source>
        <dbReference type="ARBA" id="ARBA00048205"/>
    </source>
</evidence>
<dbReference type="Proteomes" id="UP000636394">
    <property type="component" value="Unassembled WGS sequence"/>
</dbReference>
<evidence type="ECO:0000256" key="3">
    <source>
        <dbReference type="ARBA" id="ARBA00022555"/>
    </source>
</evidence>
<dbReference type="KEGG" id="ebz:J7S26_04090"/>
<sequence length="357" mass="38202">MRRVRPDRRSGRHRGRHDAARLDRLTEAHVSIPFLDGPTTPILLAPMAGVSDRAFRTLCLEQGADLTYTEMVSAKGLSFANAKTRHLIDVAPAETHVAVQLFGHEPDVMASQAAWVEDALGSRLAYLDVNMGCPARKIVTKGDGSALMKDPDLAAAIVHAIKGAVSCPVTAKFRRGYAEGDETAPAFARRLEAAGVDAVAVHGRFAEQLYRGHADWDVVARVKEAVSVPVIGNGDVRSGADAAALVAQTGCDAVMIGRGAEGNPWVFAEVKGTLAGRATQKPSLEERLAMARRHARLLAAEEGRNIVRMRRHAMAYLAGLPGAAHARAKLCGCVTVEDFDAVFDALLEEAARHLSAR</sequence>
<dbReference type="InterPro" id="IPR013785">
    <property type="entry name" value="Aldolase_TIM"/>
</dbReference>
<evidence type="ECO:0000256" key="2">
    <source>
        <dbReference type="ARBA" id="ARBA00002790"/>
    </source>
</evidence>
<comment type="cofactor">
    <cofactor evidence="1 12 14">
        <name>FMN</name>
        <dbReference type="ChEBI" id="CHEBI:58210"/>
    </cofactor>
</comment>
<dbReference type="EC" id="1.3.1.-" evidence="12"/>
<organism evidence="17 19">
    <name type="scientific">Xiamenia xianingshaonis</name>
    <dbReference type="NCBI Taxonomy" id="2682776"/>
    <lineage>
        <taxon>Bacteria</taxon>
        <taxon>Bacillati</taxon>
        <taxon>Actinomycetota</taxon>
        <taxon>Coriobacteriia</taxon>
        <taxon>Eggerthellales</taxon>
        <taxon>Eggerthellaceae</taxon>
        <taxon>Xiamenia</taxon>
    </lineage>
</organism>
<dbReference type="InterPro" id="IPR001269">
    <property type="entry name" value="DUS_fam"/>
</dbReference>
<evidence type="ECO:0000256" key="14">
    <source>
        <dbReference type="PIRSR" id="PIRSR006621-2"/>
    </source>
</evidence>
<keyword evidence="8" id="KW-0694">RNA-binding</keyword>
<dbReference type="InterPro" id="IPR004652">
    <property type="entry name" value="DusB-like"/>
</dbReference>
<dbReference type="PANTHER" id="PTHR45846:SF1">
    <property type="entry name" value="TRNA-DIHYDROURIDINE(47) SYNTHASE [NAD(P)(+)]-LIKE"/>
    <property type="match status" value="1"/>
</dbReference>
<dbReference type="EMBL" id="CP072829">
    <property type="protein sequence ID" value="QTU85093.1"/>
    <property type="molecule type" value="Genomic_DNA"/>
</dbReference>
<dbReference type="AlphaFoldDB" id="A0A9E6MSB9"/>
<evidence type="ECO:0000256" key="12">
    <source>
        <dbReference type="PIRNR" id="PIRNR006621"/>
    </source>
</evidence>
<evidence type="ECO:0000256" key="5">
    <source>
        <dbReference type="ARBA" id="ARBA00022643"/>
    </source>
</evidence>
<dbReference type="PIRSF" id="PIRSF006621">
    <property type="entry name" value="Dus"/>
    <property type="match status" value="1"/>
</dbReference>
<comment type="catalytic activity">
    <reaction evidence="11">
        <text>a 5,6-dihydrouridine in tRNA + NAD(+) = a uridine in tRNA + NADH + H(+)</text>
        <dbReference type="Rhea" id="RHEA:54452"/>
        <dbReference type="Rhea" id="RHEA-COMP:13339"/>
        <dbReference type="Rhea" id="RHEA-COMP:13887"/>
        <dbReference type="ChEBI" id="CHEBI:15378"/>
        <dbReference type="ChEBI" id="CHEBI:57540"/>
        <dbReference type="ChEBI" id="CHEBI:57945"/>
        <dbReference type="ChEBI" id="CHEBI:65315"/>
        <dbReference type="ChEBI" id="CHEBI:74443"/>
    </reaction>
</comment>
<dbReference type="Pfam" id="PF01207">
    <property type="entry name" value="Dus"/>
    <property type="match status" value="1"/>
</dbReference>
<keyword evidence="4 12" id="KW-0285">Flavoprotein</keyword>
<dbReference type="GO" id="GO:0000049">
    <property type="term" value="F:tRNA binding"/>
    <property type="evidence" value="ECO:0007669"/>
    <property type="project" value="UniProtKB-KW"/>
</dbReference>
<reference evidence="16 18" key="1">
    <citation type="submission" date="2019-11" db="EMBL/GenBank/DDBJ databases">
        <title>Eggerthellaceae novel genus isolated from the rectal contents of marmort.</title>
        <authorList>
            <person name="Zhang G."/>
        </authorList>
    </citation>
    <scope>NUCLEOTIDE SEQUENCE [LARGE SCALE GENOMIC DNA]</scope>
    <source>
        <strain evidence="18">zg-886</strain>
        <strain evidence="16">Zg-886</strain>
    </source>
</reference>
<dbReference type="Gene3D" id="3.20.20.70">
    <property type="entry name" value="Aldolase class I"/>
    <property type="match status" value="1"/>
</dbReference>
<dbReference type="PANTHER" id="PTHR45846">
    <property type="entry name" value="TRNA-DIHYDROURIDINE(47) SYNTHASE [NAD(P)(+)]-LIKE"/>
    <property type="match status" value="1"/>
</dbReference>
<dbReference type="InterPro" id="IPR018517">
    <property type="entry name" value="tRNA_hU_synthase_CS"/>
</dbReference>
<evidence type="ECO:0000256" key="13">
    <source>
        <dbReference type="PIRSR" id="PIRSR006621-1"/>
    </source>
</evidence>
<comment type="function">
    <text evidence="2 12">Catalyzes the synthesis of 5,6-dihydrouridine (D), a modified base found in the D-loop of most tRNAs, via the reduction of the C5-C6 double bond in target uridines.</text>
</comment>
<evidence type="ECO:0000313" key="17">
    <source>
        <dbReference type="EMBL" id="QTU85093.1"/>
    </source>
</evidence>
<feature type="binding site" evidence="14">
    <location>
        <position position="202"/>
    </location>
    <ligand>
        <name>FMN</name>
        <dbReference type="ChEBI" id="CHEBI:58210"/>
    </ligand>
</feature>
<protein>
    <recommendedName>
        <fullName evidence="12">tRNA-dihydrouridine synthase</fullName>
        <ecNumber evidence="12">1.3.1.-</ecNumber>
    </recommendedName>
</protein>
<dbReference type="Gene3D" id="1.10.1200.80">
    <property type="entry name" value="Putative flavin oxidoreducatase, domain 2"/>
    <property type="match status" value="1"/>
</dbReference>
<evidence type="ECO:0000256" key="7">
    <source>
        <dbReference type="ARBA" id="ARBA00022857"/>
    </source>
</evidence>
<comment type="similarity">
    <text evidence="12">Belongs to the dus family.</text>
</comment>
<keyword evidence="18" id="KW-1185">Reference proteome</keyword>
<gene>
    <name evidence="17" type="primary">dusB</name>
    <name evidence="16" type="ORF">GMI68_02870</name>
    <name evidence="17" type="ORF">J7S26_04090</name>
</gene>
<dbReference type="InterPro" id="IPR035587">
    <property type="entry name" value="DUS-like_FMN-bd"/>
</dbReference>
<evidence type="ECO:0000256" key="11">
    <source>
        <dbReference type="ARBA" id="ARBA00048802"/>
    </source>
</evidence>
<evidence type="ECO:0000313" key="18">
    <source>
        <dbReference type="Proteomes" id="UP000636394"/>
    </source>
</evidence>
<keyword evidence="9 12" id="KW-0560">Oxidoreductase</keyword>
<name>A0A9E6MSB9_9ACTN</name>
<feature type="binding site" evidence="14">
    <location>
        <position position="172"/>
    </location>
    <ligand>
        <name>FMN</name>
        <dbReference type="ChEBI" id="CHEBI:58210"/>
    </ligand>
</feature>
<comment type="catalytic activity">
    <reaction evidence="10">
        <text>a 5,6-dihydrouridine in tRNA + NADP(+) = a uridine in tRNA + NADPH + H(+)</text>
        <dbReference type="Rhea" id="RHEA:23624"/>
        <dbReference type="Rhea" id="RHEA-COMP:13339"/>
        <dbReference type="Rhea" id="RHEA-COMP:13887"/>
        <dbReference type="ChEBI" id="CHEBI:15378"/>
        <dbReference type="ChEBI" id="CHEBI:57783"/>
        <dbReference type="ChEBI" id="CHEBI:58349"/>
        <dbReference type="ChEBI" id="CHEBI:65315"/>
        <dbReference type="ChEBI" id="CHEBI:74443"/>
    </reaction>
</comment>
<feature type="binding site" evidence="14">
    <location>
        <position position="100"/>
    </location>
    <ligand>
        <name>FMN</name>
        <dbReference type="ChEBI" id="CHEBI:58210"/>
    </ligand>
</feature>
<dbReference type="InterPro" id="IPR024036">
    <property type="entry name" value="tRNA-dHydroUridine_Synthase_C"/>
</dbReference>
<feature type="binding site" evidence="14">
    <location>
        <begin position="257"/>
        <end position="258"/>
    </location>
    <ligand>
        <name>FMN</name>
        <dbReference type="ChEBI" id="CHEBI:58210"/>
    </ligand>
</feature>
<feature type="domain" description="DUS-like FMN-binding" evidence="15">
    <location>
        <begin position="43"/>
        <end position="347"/>
    </location>
</feature>
<dbReference type="EMBL" id="WPCR01000003">
    <property type="protein sequence ID" value="NHM13725.1"/>
    <property type="molecule type" value="Genomic_DNA"/>
</dbReference>
<evidence type="ECO:0000256" key="4">
    <source>
        <dbReference type="ARBA" id="ARBA00022630"/>
    </source>
</evidence>
<dbReference type="SUPFAM" id="SSF51395">
    <property type="entry name" value="FMN-linked oxidoreductases"/>
    <property type="match status" value="1"/>
</dbReference>
<evidence type="ECO:0000256" key="6">
    <source>
        <dbReference type="ARBA" id="ARBA00022694"/>
    </source>
</evidence>
<evidence type="ECO:0000256" key="8">
    <source>
        <dbReference type="ARBA" id="ARBA00022884"/>
    </source>
</evidence>